<dbReference type="InterPro" id="IPR036291">
    <property type="entry name" value="NAD(P)-bd_dom_sf"/>
</dbReference>
<reference evidence="2 3" key="1">
    <citation type="journal article" date="2024" name="Plant J.">
        <title>Genome sequences and population genomics reveal climatic adaptation and genomic divergence between two closely related sweetgum species.</title>
        <authorList>
            <person name="Xu W.Q."/>
            <person name="Ren C.Q."/>
            <person name="Zhang X.Y."/>
            <person name="Comes H.P."/>
            <person name="Liu X.H."/>
            <person name="Li Y.G."/>
            <person name="Kettle C.J."/>
            <person name="Jalonen R."/>
            <person name="Gaisberger H."/>
            <person name="Ma Y.Z."/>
            <person name="Qiu Y.X."/>
        </authorList>
    </citation>
    <scope>NUCLEOTIDE SEQUENCE [LARGE SCALE GENOMIC DNA]</scope>
    <source>
        <strain evidence="2">Hangzhou</strain>
    </source>
</reference>
<dbReference type="AlphaFoldDB" id="A0AAP0R6K4"/>
<evidence type="ECO:0000313" key="2">
    <source>
        <dbReference type="EMBL" id="KAK9271932.1"/>
    </source>
</evidence>
<keyword evidence="3" id="KW-1185">Reference proteome</keyword>
<evidence type="ECO:0000256" key="1">
    <source>
        <dbReference type="SAM" id="MobiDB-lite"/>
    </source>
</evidence>
<proteinExistence type="predicted"/>
<dbReference type="PRINTS" id="PR00081">
    <property type="entry name" value="GDHRDH"/>
</dbReference>
<dbReference type="InterPro" id="IPR002347">
    <property type="entry name" value="SDR_fam"/>
</dbReference>
<dbReference type="Gene3D" id="3.40.50.720">
    <property type="entry name" value="NAD(P)-binding Rossmann-like Domain"/>
    <property type="match status" value="1"/>
</dbReference>
<sequence>MQNSAKKVLLTSNGDEVSQNIAYHLAKQGCRLVLMGNESSLRSIGEKITGSLKGIYPVEVVGLDMEDEREAGFDQAVDKACGILGNLDAFVHCYTYEGKMQDPLQLPEDEFKKIVKINFMAPWFLLKAVGRRMRDYKSGGSIVFLTSIIGTERGLYQGAAAYGSCLAGVQQLVRTSALELGKYKITVNAIARGLHLQDEYPNDGGEGEGGEFGQCRNAAPEMA</sequence>
<evidence type="ECO:0000313" key="3">
    <source>
        <dbReference type="Proteomes" id="UP001415857"/>
    </source>
</evidence>
<dbReference type="Pfam" id="PF13561">
    <property type="entry name" value="adh_short_C2"/>
    <property type="match status" value="1"/>
</dbReference>
<protein>
    <submittedName>
        <fullName evidence="2">Uncharacterized protein</fullName>
    </submittedName>
</protein>
<comment type="caution">
    <text evidence="2">The sequence shown here is derived from an EMBL/GenBank/DDBJ whole genome shotgun (WGS) entry which is preliminary data.</text>
</comment>
<dbReference type="EMBL" id="JBBPBK010000013">
    <property type="protein sequence ID" value="KAK9271932.1"/>
    <property type="molecule type" value="Genomic_DNA"/>
</dbReference>
<dbReference type="CDD" id="cd05233">
    <property type="entry name" value="SDR_c"/>
    <property type="match status" value="1"/>
</dbReference>
<organism evidence="2 3">
    <name type="scientific">Liquidambar formosana</name>
    <name type="common">Formosan gum</name>
    <dbReference type="NCBI Taxonomy" id="63359"/>
    <lineage>
        <taxon>Eukaryota</taxon>
        <taxon>Viridiplantae</taxon>
        <taxon>Streptophyta</taxon>
        <taxon>Embryophyta</taxon>
        <taxon>Tracheophyta</taxon>
        <taxon>Spermatophyta</taxon>
        <taxon>Magnoliopsida</taxon>
        <taxon>eudicotyledons</taxon>
        <taxon>Gunneridae</taxon>
        <taxon>Pentapetalae</taxon>
        <taxon>Saxifragales</taxon>
        <taxon>Altingiaceae</taxon>
        <taxon>Liquidambar</taxon>
    </lineage>
</organism>
<dbReference type="SUPFAM" id="SSF51735">
    <property type="entry name" value="NAD(P)-binding Rossmann-fold domains"/>
    <property type="match status" value="1"/>
</dbReference>
<dbReference type="PANTHER" id="PTHR44375:SF6">
    <property type="entry name" value="F28J7.36 PROTEIN"/>
    <property type="match status" value="1"/>
</dbReference>
<feature type="region of interest" description="Disordered" evidence="1">
    <location>
        <begin position="201"/>
        <end position="223"/>
    </location>
</feature>
<gene>
    <name evidence="2" type="ORF">L1049_002298</name>
</gene>
<dbReference type="Proteomes" id="UP001415857">
    <property type="component" value="Unassembled WGS sequence"/>
</dbReference>
<name>A0AAP0R6K4_LIQFO</name>
<dbReference type="PANTHER" id="PTHR44375">
    <property type="entry name" value="BETA-KETOACYL-ACP REDUCTASE-LIKE PROTEIN-RELATED"/>
    <property type="match status" value="1"/>
</dbReference>
<accession>A0AAP0R6K4</accession>